<keyword evidence="2 7" id="KW-0808">Transferase</keyword>
<geneLocation type="plasmid" evidence="4">
    <name>pK195_rmpA2</name>
</geneLocation>
<comment type="similarity">
    <text evidence="1">Belongs to the acetyltransferase family. GNAT subfamily.</text>
</comment>
<evidence type="ECO:0000313" key="6">
    <source>
        <dbReference type="EMBL" id="QIQ14784.1"/>
    </source>
</evidence>
<evidence type="ECO:0000313" key="5">
    <source>
        <dbReference type="EMBL" id="QIQ14554.1"/>
    </source>
</evidence>
<geneLocation type="plasmid" evidence="7">
    <name>pK230_rmpA2</name>
</geneLocation>
<dbReference type="PANTHER" id="PTHR36449:SF1">
    <property type="entry name" value="ACETYLTRANSFERASE"/>
    <property type="match status" value="1"/>
</dbReference>
<keyword evidence="7" id="KW-0614">Plasmid</keyword>
<geneLocation type="plasmid" evidence="5">
    <name>pK202_rmpA2</name>
</geneLocation>
<dbReference type="EMBL" id="MK347230">
    <property type="protein sequence ID" value="QIQ14554.1"/>
    <property type="molecule type" value="Genomic_DNA"/>
</dbReference>
<geneLocation type="plasmid" evidence="6">
    <name>pK204_rmpA2</name>
</geneLocation>
<evidence type="ECO:0000313" key="4">
    <source>
        <dbReference type="EMBL" id="QIQ14105.1"/>
    </source>
</evidence>
<dbReference type="EMBL" id="MK347228">
    <property type="protein sequence ID" value="QIQ14105.1"/>
    <property type="molecule type" value="Genomic_DNA"/>
</dbReference>
<sequence>MFCCQVPALNKWLKTKALRNHSTGISRVYAVCAENTNRIIGYYCLSSGSFRHKTVPGTYRRNAPDVIPIIVLGRLAIDHSCSCAYPPG</sequence>
<evidence type="ECO:0000256" key="2">
    <source>
        <dbReference type="ARBA" id="ARBA00022679"/>
    </source>
</evidence>
<organism evidence="7">
    <name type="scientific">Klebsiella pneumoniae</name>
    <dbReference type="NCBI Taxonomy" id="573"/>
    <lineage>
        <taxon>Bacteria</taxon>
        <taxon>Pseudomonadati</taxon>
        <taxon>Pseudomonadota</taxon>
        <taxon>Gammaproteobacteria</taxon>
        <taxon>Enterobacterales</taxon>
        <taxon>Enterobacteriaceae</taxon>
        <taxon>Klebsiella/Raoultella group</taxon>
        <taxon>Klebsiella</taxon>
        <taxon>Klebsiella pneumoniae complex</taxon>
    </lineage>
</organism>
<evidence type="ECO:0000256" key="1">
    <source>
        <dbReference type="ARBA" id="ARBA00009342"/>
    </source>
</evidence>
<evidence type="ECO:0000313" key="8">
    <source>
        <dbReference type="EMBL" id="QIQ16404.1"/>
    </source>
</evidence>
<dbReference type="GO" id="GO:0016746">
    <property type="term" value="F:acyltransferase activity"/>
    <property type="evidence" value="ECO:0007669"/>
    <property type="project" value="UniProtKB-KW"/>
</dbReference>
<accession>A0A6G9HWN1</accession>
<proteinExistence type="inferred from homology"/>
<evidence type="ECO:0000256" key="3">
    <source>
        <dbReference type="ARBA" id="ARBA00023315"/>
    </source>
</evidence>
<dbReference type="EMBL" id="MK347238">
    <property type="protein sequence ID" value="QIQ16404.1"/>
    <property type="molecule type" value="Genomic_DNA"/>
</dbReference>
<keyword evidence="3" id="KW-0012">Acyltransferase</keyword>
<reference evidence="7" key="1">
    <citation type="submission" date="2018-12" db="EMBL/GenBank/DDBJ databases">
        <authorList>
            <person name="Liu L."/>
        </authorList>
    </citation>
    <scope>NUCLEOTIDE SEQUENCE</scope>
    <source>
        <strain evidence="4">K195</strain>
        <strain evidence="5">K202</strain>
        <strain evidence="6">K204</strain>
        <strain evidence="7">K230</strain>
        <strain evidence="8">K239</strain>
        <plasmid evidence="4">pK195_rmpA2</plasmid>
        <plasmid evidence="5">pK202_rmpA2</plasmid>
        <plasmid evidence="6">pK204_rmpA2</plasmid>
        <plasmid evidence="7">pK230_rmpA2</plasmid>
        <plasmid evidence="8">pK239_rmpA2</plasmid>
    </source>
</reference>
<geneLocation type="plasmid" evidence="8">
    <name>pK239_rmpA2</name>
</geneLocation>
<protein>
    <submittedName>
        <fullName evidence="7">Acetyltransferase</fullName>
    </submittedName>
</protein>
<dbReference type="PANTHER" id="PTHR36449">
    <property type="entry name" value="ACETYLTRANSFERASE-RELATED"/>
    <property type="match status" value="1"/>
</dbReference>
<dbReference type="EMBL" id="MK347234">
    <property type="protein sequence ID" value="QIQ15469.1"/>
    <property type="molecule type" value="Genomic_DNA"/>
</dbReference>
<dbReference type="EMBL" id="MK347231">
    <property type="protein sequence ID" value="QIQ14784.1"/>
    <property type="molecule type" value="Genomic_DNA"/>
</dbReference>
<evidence type="ECO:0000313" key="7">
    <source>
        <dbReference type="EMBL" id="QIQ15469.1"/>
    </source>
</evidence>
<name>A0A6G9HWN1_KLEPN</name>
<dbReference type="AlphaFoldDB" id="A0A6G9HWN1"/>
<dbReference type="Gene3D" id="3.40.630.30">
    <property type="match status" value="1"/>
</dbReference>